<keyword evidence="1" id="KW-0472">Membrane</keyword>
<dbReference type="InterPro" id="IPR026444">
    <property type="entry name" value="Secre_tail"/>
</dbReference>
<keyword evidence="1" id="KW-0812">Transmembrane</keyword>
<dbReference type="EMBL" id="JAFIDN010000009">
    <property type="protein sequence ID" value="MBP3193223.1"/>
    <property type="molecule type" value="Genomic_DNA"/>
</dbReference>
<reference evidence="3" key="1">
    <citation type="submission" date="2021-02" db="EMBL/GenBank/DDBJ databases">
        <title>Natronogracilivirga saccharolytica gen. nov. sp. nov. a new anaerobic, haloalkiliphilic carbohydrate-fermenting bacterium from soda lake and proposing of Cyclonatronumiaceae fam. nov. in the phylum Balneolaeota.</title>
        <authorList>
            <person name="Zhilina T.N."/>
            <person name="Sorokin D.Y."/>
            <person name="Zavarzina D.G."/>
            <person name="Toshchakov S.V."/>
            <person name="Kublanov I.V."/>
        </authorList>
    </citation>
    <scope>NUCLEOTIDE SEQUENCE</scope>
    <source>
        <strain evidence="3">Z-1702</strain>
    </source>
</reference>
<evidence type="ECO:0000313" key="3">
    <source>
        <dbReference type="EMBL" id="MBP3193223.1"/>
    </source>
</evidence>
<evidence type="ECO:0000313" key="4">
    <source>
        <dbReference type="Proteomes" id="UP000673975"/>
    </source>
</evidence>
<dbReference type="Proteomes" id="UP000673975">
    <property type="component" value="Unassembled WGS sequence"/>
</dbReference>
<dbReference type="RefSeq" id="WP_210512664.1">
    <property type="nucleotide sequence ID" value="NZ_JAFIDN010000009.1"/>
</dbReference>
<dbReference type="NCBIfam" id="TIGR04183">
    <property type="entry name" value="Por_Secre_tail"/>
    <property type="match status" value="1"/>
</dbReference>
<keyword evidence="4" id="KW-1185">Reference proteome</keyword>
<evidence type="ECO:0000259" key="2">
    <source>
        <dbReference type="Pfam" id="PF18962"/>
    </source>
</evidence>
<evidence type="ECO:0000256" key="1">
    <source>
        <dbReference type="SAM" id="Phobius"/>
    </source>
</evidence>
<gene>
    <name evidence="3" type="ORF">NATSA_11150</name>
</gene>
<dbReference type="Pfam" id="PF18962">
    <property type="entry name" value="Por_Secre_tail"/>
    <property type="match status" value="1"/>
</dbReference>
<protein>
    <submittedName>
        <fullName evidence="3">T9SS type A sorting domain-containing protein</fullName>
    </submittedName>
</protein>
<proteinExistence type="predicted"/>
<accession>A0A8J7SA32</accession>
<dbReference type="Gene3D" id="2.60.40.4070">
    <property type="match status" value="1"/>
</dbReference>
<feature type="transmembrane region" description="Helical" evidence="1">
    <location>
        <begin position="12"/>
        <end position="30"/>
    </location>
</feature>
<dbReference type="AlphaFoldDB" id="A0A8J7SA32"/>
<comment type="caution">
    <text evidence="3">The sequence shown here is derived from an EMBL/GenBank/DDBJ whole genome shotgun (WGS) entry which is preliminary data.</text>
</comment>
<name>A0A8J7SA32_9BACT</name>
<keyword evidence="1" id="KW-1133">Transmembrane helix</keyword>
<organism evidence="3 4">
    <name type="scientific">Natronogracilivirga saccharolytica</name>
    <dbReference type="NCBI Taxonomy" id="2812953"/>
    <lineage>
        <taxon>Bacteria</taxon>
        <taxon>Pseudomonadati</taxon>
        <taxon>Balneolota</taxon>
        <taxon>Balneolia</taxon>
        <taxon>Balneolales</taxon>
        <taxon>Cyclonatronaceae</taxon>
        <taxon>Natronogracilivirga</taxon>
    </lineage>
</organism>
<feature type="domain" description="Secretion system C-terminal sorting" evidence="2">
    <location>
        <begin position="447"/>
        <end position="521"/>
    </location>
</feature>
<sequence length="525" mass="59094">MPRNVTKIIADIFRALTFSALLLAGSGLYMNVHGDEGGPLANRSVFAGEKVLIHHWNFNDIPNNVNFDISEPELMHVSSRLYGASLTYEGTRWDRVNHPTTINARELPYEENDDRALRLRNPAGDFTISLPTDGYRDPVFRYAVTRTPNGAHYQRITYSTDGGETFWTEGLDENLFSVDEGSYKLVELDLSDVPDADDNPDFMIRIEMAGEGSEPDNNDGNHRINNITLDGYVMEDAYDRQLIHYWQFDNIPNDVDFPLEVEISSGGITGGQSSLDGAWIRYDGARWDRVNAPTPFNARAIPYEEDDDRALRLRNPTGDFLLGLPTTDHENVVVSYAVKRTSNGAAKQEIAYSLDGEQFETEGLKHSSVEVGENYILHVLDFTDMGEVNDNPDFTLRIRAAGEGAEPENDDGNQRFNHISVDATPTFTSADEYSSERPSRIRLEQNYPNPFNPATTIRFTLPEQKQVTLEVFDVTGRHVETLVDESLSAGEHSRTFNAENLSSGIYLYRLQAGGESFTRRMMFVK</sequence>